<evidence type="ECO:0000256" key="5">
    <source>
        <dbReference type="ARBA" id="ARBA00022844"/>
    </source>
</evidence>
<accession>A0A8S5RX26</accession>
<evidence type="ECO:0000256" key="2">
    <source>
        <dbReference type="ARBA" id="ARBA00006131"/>
    </source>
</evidence>
<comment type="function">
    <text evidence="6">Self-assembles to form an icosahedral capsid.</text>
</comment>
<dbReference type="GO" id="GO:0039615">
    <property type="term" value="C:T=1 icosahedral viral capsid"/>
    <property type="evidence" value="ECO:0007669"/>
    <property type="project" value="UniProtKB-UniRule"/>
</dbReference>
<evidence type="ECO:0000256" key="1">
    <source>
        <dbReference type="ARBA" id="ARBA00004328"/>
    </source>
</evidence>
<evidence type="ECO:0000313" key="8">
    <source>
        <dbReference type="EMBL" id="DAF43301.1"/>
    </source>
</evidence>
<dbReference type="EMBL" id="BK032503">
    <property type="protein sequence ID" value="DAF43301.1"/>
    <property type="molecule type" value="Genomic_DNA"/>
</dbReference>
<dbReference type="InterPro" id="IPR004219">
    <property type="entry name" value="TTvirus_Unk"/>
</dbReference>
<keyword evidence="4 6" id="KW-0167">Capsid protein</keyword>
<evidence type="ECO:0000256" key="4">
    <source>
        <dbReference type="ARBA" id="ARBA00022561"/>
    </source>
</evidence>
<keyword evidence="3 6" id="KW-1140">T=1 icosahedral capsid protein</keyword>
<evidence type="ECO:0000256" key="7">
    <source>
        <dbReference type="SAM" id="MobiDB-lite"/>
    </source>
</evidence>
<sequence>MPVLALTNQRLGHNYDLYEFSTVPPTLPSGGGFSIKNFSLNTLYSEHNYCRNKWTKSNLDYPLVRYTGCQFKFYQADLIDYIVTYDTSLPLRSNLEMYQTMQPNIHMMLQNRILIPSKITRPNKRKPYVKLNIKPPTQLMNKWYFQADFAKTPLVQIRSTATTLGQYWQSHDSENNNITITFLSTTIQNRNILKYPAGGYSNRKQVEETSTADIYLYSTLEEPPGGTLKIPLKKLIFLGQTKSPQLGDPIENMNEQTYTEKHWGNPFYSEYLKNSYTVLQSKITLSTLLTKIQAGKITLDDIKTEYQFNEVQLTDAIRYNPMKDWGKDNKVYILPLFKDGQGWDPPTDDLYSQTISEGLPLWLILHGYQDFMYRAHSFARYYTDYIIVVQTRYDNNKLRNLVLVSNSLIEGYSPHEEQINPEDRDRWHPCIQFQEEMINTIIQCGPGTPKLRDDTTAQCNMQYKFFFKWGGNLPPMSSIQDPIHQPTYPVPNNYQQTIPLQNPETNPEHILYSFDERRGQLTTRAIKRILQDTTIKTPFITDAESGHIPPVQTTCPQTQEESSEEEETTQTLLNKLYQQRIQQHRLKQLILQKMNLQNIE</sequence>
<name>A0A8S5RX26_9VIRU</name>
<evidence type="ECO:0000256" key="6">
    <source>
        <dbReference type="RuleBase" id="RU361230"/>
    </source>
</evidence>
<feature type="region of interest" description="Disordered" evidence="7">
    <location>
        <begin position="545"/>
        <end position="566"/>
    </location>
</feature>
<dbReference type="Pfam" id="PF02956">
    <property type="entry name" value="TT_ORF1"/>
    <property type="match status" value="1"/>
</dbReference>
<comment type="subcellular location">
    <subcellularLocation>
        <location evidence="1 6">Virion</location>
    </subcellularLocation>
</comment>
<proteinExistence type="inferred from homology"/>
<organism evidence="8">
    <name type="scientific">Anelloviridae sp. ctgwM5</name>
    <dbReference type="NCBI Taxonomy" id="2828022"/>
    <lineage>
        <taxon>Viruses</taxon>
        <taxon>Monodnaviria</taxon>
        <taxon>Shotokuvirae</taxon>
        <taxon>Commensaviricota</taxon>
        <taxon>Cardeaviricetes</taxon>
        <taxon>Sanitavirales</taxon>
        <taxon>Anelloviridae</taxon>
    </lineage>
</organism>
<protein>
    <recommendedName>
        <fullName evidence="6">Capsid protein</fullName>
    </recommendedName>
</protein>
<evidence type="ECO:0000256" key="3">
    <source>
        <dbReference type="ARBA" id="ARBA00022431"/>
    </source>
</evidence>
<comment type="similarity">
    <text evidence="2 6">Belongs to the anelloviridae capsid protein family.</text>
</comment>
<reference evidence="8" key="1">
    <citation type="journal article" date="2021" name="Proc. Natl. Acad. Sci. U.S.A.">
        <title>A Catalog of Tens of Thousands of Viruses from Human Metagenomes Reveals Hidden Associations with Chronic Diseases.</title>
        <authorList>
            <person name="Tisza M.J."/>
            <person name="Buck C.B."/>
        </authorList>
    </citation>
    <scope>NUCLEOTIDE SEQUENCE</scope>
    <source>
        <strain evidence="8">CtgwM5</strain>
    </source>
</reference>
<keyword evidence="5 6" id="KW-0946">Virion</keyword>